<protein>
    <submittedName>
        <fullName evidence="1">Uncharacterized protein</fullName>
    </submittedName>
</protein>
<evidence type="ECO:0000313" key="2">
    <source>
        <dbReference type="Proteomes" id="UP000178385"/>
    </source>
</evidence>
<reference evidence="1 2" key="1">
    <citation type="journal article" date="2016" name="Nat. Commun.">
        <title>Thousands of microbial genomes shed light on interconnected biogeochemical processes in an aquifer system.</title>
        <authorList>
            <person name="Anantharaman K."/>
            <person name="Brown C.T."/>
            <person name="Hug L.A."/>
            <person name="Sharon I."/>
            <person name="Castelle C.J."/>
            <person name="Probst A.J."/>
            <person name="Thomas B.C."/>
            <person name="Singh A."/>
            <person name="Wilkins M.J."/>
            <person name="Karaoz U."/>
            <person name="Brodie E.L."/>
            <person name="Williams K.H."/>
            <person name="Hubbard S.S."/>
            <person name="Banfield J.F."/>
        </authorList>
    </citation>
    <scope>NUCLEOTIDE SEQUENCE [LARGE SCALE GENOMIC DNA]</scope>
</reference>
<comment type="caution">
    <text evidence="1">The sequence shown here is derived from an EMBL/GenBank/DDBJ whole genome shotgun (WGS) entry which is preliminary data.</text>
</comment>
<evidence type="ECO:0000313" key="1">
    <source>
        <dbReference type="EMBL" id="OGY47688.1"/>
    </source>
</evidence>
<name>A0A1G1Y5W0_9BACT</name>
<accession>A0A1G1Y5W0</accession>
<proteinExistence type="predicted"/>
<dbReference type="EMBL" id="MHIG01000010">
    <property type="protein sequence ID" value="OGY47688.1"/>
    <property type="molecule type" value="Genomic_DNA"/>
</dbReference>
<gene>
    <name evidence="1" type="ORF">A2840_00180</name>
</gene>
<dbReference type="Proteomes" id="UP000178385">
    <property type="component" value="Unassembled WGS sequence"/>
</dbReference>
<organism evidence="1 2">
    <name type="scientific">Candidatus Buchananbacteria bacterium RIFCSPHIGHO2_01_FULL_47_11b</name>
    <dbReference type="NCBI Taxonomy" id="1797537"/>
    <lineage>
        <taxon>Bacteria</taxon>
        <taxon>Candidatus Buchananiibacteriota</taxon>
    </lineage>
</organism>
<dbReference type="AlphaFoldDB" id="A0A1G1Y5W0"/>
<sequence>MKQLPGNRRLYPSVVTYLGNWQQMVKDVGRLKLTDISLFLTGARFSERQQLYGVLEKTAVRNIPHIHARSDMKETELDYLIKRYGTKAFTTHFQYLKYFAKSKHKKIFLLKTTTARIG</sequence>